<dbReference type="SMART" id="SM00228">
    <property type="entry name" value="PDZ"/>
    <property type="match status" value="1"/>
</dbReference>
<dbReference type="EMBL" id="JAHRIO010094074">
    <property type="protein sequence ID" value="MEQ2189778.1"/>
    <property type="molecule type" value="Genomic_DNA"/>
</dbReference>
<dbReference type="Gene3D" id="2.30.42.10">
    <property type="match status" value="2"/>
</dbReference>
<evidence type="ECO:0000313" key="6">
    <source>
        <dbReference type="Proteomes" id="UP001476798"/>
    </source>
</evidence>
<sequence length="175" mass="18940">SMNLPVLVGDLKLVINEPKRLPLFDTIRPLIPLKHQVEYDQLTPKRSRVRGGLEFGSGLYISQIVKDGQAYNVGDEIVRINGYSISSCIHEEVISLIKTKKIVSLKEKRSSVAGLASIGGKEIKEKKVFLSLVGTKGMGISISSGPTQKPGIYISNVKPGSLSAEVGLEVISPKD</sequence>
<accession>A0ABV0Q2L7</accession>
<feature type="non-terminal residue" evidence="5">
    <location>
        <position position="1"/>
    </location>
</feature>
<reference evidence="5 6" key="1">
    <citation type="submission" date="2021-06" db="EMBL/GenBank/DDBJ databases">
        <authorList>
            <person name="Palmer J.M."/>
        </authorList>
    </citation>
    <scope>NUCLEOTIDE SEQUENCE [LARGE SCALE GENOMIC DNA]</scope>
    <source>
        <strain evidence="5 6">GA_2019</strain>
        <tissue evidence="5">Muscle</tissue>
    </source>
</reference>
<dbReference type="PANTHER" id="PTHR23116:SF36">
    <property type="entry name" value="HARMONIN"/>
    <property type="match status" value="1"/>
</dbReference>
<dbReference type="Pfam" id="PF00595">
    <property type="entry name" value="PDZ"/>
    <property type="match status" value="1"/>
</dbReference>
<organism evidence="5 6">
    <name type="scientific">Goodea atripinnis</name>
    <dbReference type="NCBI Taxonomy" id="208336"/>
    <lineage>
        <taxon>Eukaryota</taxon>
        <taxon>Metazoa</taxon>
        <taxon>Chordata</taxon>
        <taxon>Craniata</taxon>
        <taxon>Vertebrata</taxon>
        <taxon>Euteleostomi</taxon>
        <taxon>Actinopterygii</taxon>
        <taxon>Neopterygii</taxon>
        <taxon>Teleostei</taxon>
        <taxon>Neoteleostei</taxon>
        <taxon>Acanthomorphata</taxon>
        <taxon>Ovalentaria</taxon>
        <taxon>Atherinomorphae</taxon>
        <taxon>Cyprinodontiformes</taxon>
        <taxon>Goodeidae</taxon>
        <taxon>Goodea</taxon>
    </lineage>
</organism>
<evidence type="ECO:0000256" key="2">
    <source>
        <dbReference type="ARBA" id="ARBA00022737"/>
    </source>
</evidence>
<evidence type="ECO:0000256" key="1">
    <source>
        <dbReference type="ARBA" id="ARBA00004316"/>
    </source>
</evidence>
<evidence type="ECO:0000259" key="4">
    <source>
        <dbReference type="PROSITE" id="PS50106"/>
    </source>
</evidence>
<feature type="domain" description="PDZ" evidence="4">
    <location>
        <begin position="52"/>
        <end position="98"/>
    </location>
</feature>
<dbReference type="InterPro" id="IPR001478">
    <property type="entry name" value="PDZ"/>
</dbReference>
<evidence type="ECO:0000256" key="3">
    <source>
        <dbReference type="ARBA" id="ARBA00023273"/>
    </source>
</evidence>
<evidence type="ECO:0000313" key="5">
    <source>
        <dbReference type="EMBL" id="MEQ2189778.1"/>
    </source>
</evidence>
<name>A0ABV0Q2L7_9TELE</name>
<comment type="caution">
    <text evidence="5">The sequence shown here is derived from an EMBL/GenBank/DDBJ whole genome shotgun (WGS) entry which is preliminary data.</text>
</comment>
<dbReference type="SUPFAM" id="SSF50156">
    <property type="entry name" value="PDZ domain-like"/>
    <property type="match status" value="2"/>
</dbReference>
<comment type="subcellular location">
    <subcellularLocation>
        <location evidence="1">Cell projection</location>
    </subcellularLocation>
</comment>
<dbReference type="Gene3D" id="1.20.1160.20">
    <property type="match status" value="1"/>
</dbReference>
<dbReference type="Pfam" id="PF21219">
    <property type="entry name" value="USH1C_N"/>
    <property type="match status" value="1"/>
</dbReference>
<dbReference type="PROSITE" id="PS50106">
    <property type="entry name" value="PDZ"/>
    <property type="match status" value="1"/>
</dbReference>
<dbReference type="PANTHER" id="PTHR23116">
    <property type="entry name" value="PDZ DOMAIN CONTAINING WHIRLIN AND HARMONIN-RELATED"/>
    <property type="match status" value="1"/>
</dbReference>
<dbReference type="InterPro" id="IPR051844">
    <property type="entry name" value="USH2_Complex_Protein"/>
</dbReference>
<keyword evidence="2" id="KW-0677">Repeat</keyword>
<proteinExistence type="predicted"/>
<protein>
    <recommendedName>
        <fullName evidence="4">PDZ domain-containing protein</fullName>
    </recommendedName>
</protein>
<keyword evidence="3" id="KW-0966">Cell projection</keyword>
<dbReference type="Proteomes" id="UP001476798">
    <property type="component" value="Unassembled WGS sequence"/>
</dbReference>
<dbReference type="InterPro" id="IPR030237">
    <property type="entry name" value="Harmonin_N"/>
</dbReference>
<keyword evidence="6" id="KW-1185">Reference proteome</keyword>
<dbReference type="InterPro" id="IPR036034">
    <property type="entry name" value="PDZ_sf"/>
</dbReference>
<gene>
    <name evidence="5" type="ORF">GOODEAATRI_028873</name>
</gene>